<reference evidence="1 2" key="1">
    <citation type="journal article" date="2016" name="Nat. Commun.">
        <title>Thousands of microbial genomes shed light on interconnected biogeochemical processes in an aquifer system.</title>
        <authorList>
            <person name="Anantharaman K."/>
            <person name="Brown C.T."/>
            <person name="Hug L.A."/>
            <person name="Sharon I."/>
            <person name="Castelle C.J."/>
            <person name="Probst A.J."/>
            <person name="Thomas B.C."/>
            <person name="Singh A."/>
            <person name="Wilkins M.J."/>
            <person name="Karaoz U."/>
            <person name="Brodie E.L."/>
            <person name="Williams K.H."/>
            <person name="Hubbard S.S."/>
            <person name="Banfield J.F."/>
        </authorList>
    </citation>
    <scope>NUCLEOTIDE SEQUENCE [LARGE SCALE GENOMIC DNA]</scope>
</reference>
<dbReference type="AlphaFoldDB" id="A0A1G2RHE8"/>
<sequence length="142" mass="16640">MPVSRRRVVAKRNRTRNKNVIFPDARTQIISWAKRYGFTVSEFSVNERREICKGRLMKISKRPYVIVGIFNCRTHGDWKYYIFHLNHRIQENALRILGEPSAVARLDEGGEASPRFILTLECSPSSEKMKIFWSYLSHQGSH</sequence>
<accession>A0A1G2RHE8</accession>
<evidence type="ECO:0000313" key="2">
    <source>
        <dbReference type="Proteomes" id="UP000177287"/>
    </source>
</evidence>
<gene>
    <name evidence="1" type="ORF">A3A27_00575</name>
</gene>
<organism evidence="1 2">
    <name type="scientific">Candidatus Wildermuthbacteria bacterium RIFCSPLOWO2_01_FULL_47_18</name>
    <dbReference type="NCBI Taxonomy" id="1802460"/>
    <lineage>
        <taxon>Bacteria</taxon>
        <taxon>Candidatus Wildermuthiibacteriota</taxon>
    </lineage>
</organism>
<protein>
    <submittedName>
        <fullName evidence="1">Uncharacterized protein</fullName>
    </submittedName>
</protein>
<dbReference type="EMBL" id="MHUF01000022">
    <property type="protein sequence ID" value="OHA72284.1"/>
    <property type="molecule type" value="Genomic_DNA"/>
</dbReference>
<evidence type="ECO:0000313" key="1">
    <source>
        <dbReference type="EMBL" id="OHA72284.1"/>
    </source>
</evidence>
<name>A0A1G2RHE8_9BACT</name>
<proteinExistence type="predicted"/>
<dbReference type="Proteomes" id="UP000177287">
    <property type="component" value="Unassembled WGS sequence"/>
</dbReference>
<comment type="caution">
    <text evidence="1">The sequence shown here is derived from an EMBL/GenBank/DDBJ whole genome shotgun (WGS) entry which is preliminary data.</text>
</comment>